<feature type="transmembrane region" description="Helical" evidence="1">
    <location>
        <begin position="110"/>
        <end position="128"/>
    </location>
</feature>
<evidence type="ECO:0000313" key="2">
    <source>
        <dbReference type="EMBL" id="MBS9524158.1"/>
    </source>
</evidence>
<evidence type="ECO:0000313" key="3">
    <source>
        <dbReference type="Proteomes" id="UP001319104"/>
    </source>
</evidence>
<accession>A0AAP2CGD9</accession>
<protein>
    <submittedName>
        <fullName evidence="2">DUF2254 domain-containing protein</fullName>
    </submittedName>
</protein>
<feature type="transmembrane region" description="Helical" evidence="1">
    <location>
        <begin position="67"/>
        <end position="89"/>
    </location>
</feature>
<dbReference type="EMBL" id="JAHCMY010000004">
    <property type="protein sequence ID" value="MBS9524158.1"/>
    <property type="molecule type" value="Genomic_DNA"/>
</dbReference>
<proteinExistence type="predicted"/>
<keyword evidence="1" id="KW-0812">Transmembrane</keyword>
<dbReference type="AlphaFoldDB" id="A0AAP2CGD9"/>
<gene>
    <name evidence="2" type="ORF">KI659_09050</name>
</gene>
<dbReference type="RefSeq" id="WP_213945026.1">
    <property type="nucleotide sequence ID" value="NZ_JAHCMY010000004.1"/>
</dbReference>
<keyword evidence="3" id="KW-1185">Reference proteome</keyword>
<comment type="caution">
    <text evidence="2">The sequence shown here is derived from an EMBL/GenBank/DDBJ whole genome shotgun (WGS) entry which is preliminary data.</text>
</comment>
<reference evidence="2 3" key="1">
    <citation type="submission" date="2021-05" db="EMBL/GenBank/DDBJ databases">
        <authorList>
            <person name="Zhang Z.D."/>
            <person name="Osman G."/>
        </authorList>
    </citation>
    <scope>NUCLEOTIDE SEQUENCE [LARGE SCALE GENOMIC DNA]</scope>
    <source>
        <strain evidence="2 3">KCTC 32217</strain>
    </source>
</reference>
<organism evidence="2 3">
    <name type="scientific">Litoribacter ruber</name>
    <dbReference type="NCBI Taxonomy" id="702568"/>
    <lineage>
        <taxon>Bacteria</taxon>
        <taxon>Pseudomonadati</taxon>
        <taxon>Bacteroidota</taxon>
        <taxon>Cytophagia</taxon>
        <taxon>Cytophagales</taxon>
        <taxon>Cyclobacteriaceae</taxon>
        <taxon>Litoribacter</taxon>
    </lineage>
</organism>
<dbReference type="Pfam" id="PF10011">
    <property type="entry name" value="DUF2254"/>
    <property type="match status" value="1"/>
</dbReference>
<keyword evidence="1" id="KW-1133">Transmembrane helix</keyword>
<evidence type="ECO:0000256" key="1">
    <source>
        <dbReference type="SAM" id="Phobius"/>
    </source>
</evidence>
<dbReference type="Proteomes" id="UP001319104">
    <property type="component" value="Unassembled WGS sequence"/>
</dbReference>
<sequence length="448" mass="50505">MKTKLIFFWEMIKTSFWFIPALIVSTAIALAFFLIHVDSKYSMEPFGLFDYIITEDVDSARAILSTIAGAMLNVTSIVFSITLVALTLASSEYGSRLLRNFMNDRLNQTVLGAYIATFMFCLLIMRVVREGDGSTDEFIPNISIIATLIIALANIFLLIAYIHHIAVIIQADNIISDVSDKLNKSLNHIFPTSIGKENLEQDETFINKYIQKIPYKDFVYAEESGYLQLINGNDLIKFAKKNDLILVVKFRPGDLIVKGSELVQVHANKILEEGQADGIRESFVISHARTPTQDAQFAIHQLVEVIARALSPGINDPFTAITALDKLISNLSELADKKFPSPYRFDEGDRLRLVVKCLDFSGMADAAFNQVRQYGKENPSVLIRLMEGLSIVNKFIKMKDREEVILKHAHMAMRAGEDSFSEPEDLKDLRERYNRVLNQPPHDPSEGD</sequence>
<dbReference type="InterPro" id="IPR018723">
    <property type="entry name" value="DUF2254_membrane"/>
</dbReference>
<feature type="transmembrane region" description="Helical" evidence="1">
    <location>
        <begin position="16"/>
        <end position="37"/>
    </location>
</feature>
<feature type="transmembrane region" description="Helical" evidence="1">
    <location>
        <begin position="140"/>
        <end position="162"/>
    </location>
</feature>
<name>A0AAP2CGD9_9BACT</name>
<keyword evidence="1" id="KW-0472">Membrane</keyword>